<dbReference type="InterPro" id="IPR000667">
    <property type="entry name" value="Peptidase_S13"/>
</dbReference>
<evidence type="ECO:0000313" key="4">
    <source>
        <dbReference type="EMBL" id="MBB6055279.1"/>
    </source>
</evidence>
<dbReference type="EMBL" id="JACHGR010000003">
    <property type="protein sequence ID" value="MBB6055279.1"/>
    <property type="molecule type" value="Genomic_DNA"/>
</dbReference>
<dbReference type="GO" id="GO:0000270">
    <property type="term" value="P:peptidoglycan metabolic process"/>
    <property type="evidence" value="ECO:0007669"/>
    <property type="project" value="TreeGrafter"/>
</dbReference>
<dbReference type="PRINTS" id="PR00922">
    <property type="entry name" value="DADACBPTASE3"/>
</dbReference>
<sequence>MLKFIRSASTLFFAFFTACSAQAAISVPEGSRIALAFKEPGSEAVAAYHGDTFMIPASTQKLLTALAASLYFGPDWQFKTRMLAPQGAIQNGVLNGDLVLEFDGAPDLTRQALVNLLAYLKQQKVTQINGDILLDVSGYGGYDHGDGWSWNDLPICFTAPASAVVIDRNCVFAQLKANQLGAIAEPIIPAGQPITITSEARVVTQQEYYSGCDLRVDMNSSNNYHLTGCIPQQSGTPWPLSFAITDPTAWGVELVNWAARRADISLTGEVKAVRHVPDNLVELAHVPSAPLKKLLDRMLKRSDNLIADSLSRALGHYYLKRAASYAAGADAVRGILKNKAGIDLGSALLADGSGLSAHNLITAKQMLEVLDYIALHDNELQLIKLLPVAGMSGTLGSRGSVQNPPLVKNVTAKTGTLQNVSNLAGFMTTASGKRKAFVLMTNGLTFPPEVRRALKAHRIASPHYKFERQILEQIYREAPIEITE</sequence>
<evidence type="ECO:0000256" key="3">
    <source>
        <dbReference type="SAM" id="SignalP"/>
    </source>
</evidence>
<comment type="similarity">
    <text evidence="1">Belongs to the peptidase S13 family.</text>
</comment>
<dbReference type="Pfam" id="PF02113">
    <property type="entry name" value="Peptidase_S13"/>
    <property type="match status" value="1"/>
</dbReference>
<evidence type="ECO:0000313" key="5">
    <source>
        <dbReference type="Proteomes" id="UP000585721"/>
    </source>
</evidence>
<dbReference type="EC" id="3.4.21.-" evidence="4"/>
<dbReference type="GO" id="GO:0006508">
    <property type="term" value="P:proteolysis"/>
    <property type="evidence" value="ECO:0007669"/>
    <property type="project" value="InterPro"/>
</dbReference>
<keyword evidence="2 4" id="KW-0378">Hydrolase</keyword>
<evidence type="ECO:0000256" key="1">
    <source>
        <dbReference type="ARBA" id="ARBA00006096"/>
    </source>
</evidence>
<dbReference type="NCBIfam" id="TIGR00666">
    <property type="entry name" value="PBP4"/>
    <property type="match status" value="1"/>
</dbReference>
<dbReference type="GO" id="GO:0009002">
    <property type="term" value="F:serine-type D-Ala-D-Ala carboxypeptidase activity"/>
    <property type="evidence" value="ECO:0007669"/>
    <property type="project" value="UniProtKB-EC"/>
</dbReference>
<keyword evidence="4" id="KW-0645">Protease</keyword>
<feature type="signal peptide" evidence="3">
    <location>
        <begin position="1"/>
        <end position="23"/>
    </location>
</feature>
<dbReference type="PROSITE" id="PS51257">
    <property type="entry name" value="PROKAR_LIPOPROTEIN"/>
    <property type="match status" value="1"/>
</dbReference>
<feature type="chain" id="PRO_5033046765" evidence="3">
    <location>
        <begin position="24"/>
        <end position="484"/>
    </location>
</feature>
<keyword evidence="3" id="KW-0732">Signal</keyword>
<keyword evidence="5" id="KW-1185">Reference proteome</keyword>
<dbReference type="RefSeq" id="WP_188026046.1">
    <property type="nucleotide sequence ID" value="NZ_JACHGR010000003.1"/>
</dbReference>
<name>A0A841GBG8_9GAMM</name>
<protein>
    <submittedName>
        <fullName evidence="4">D-alanyl-D-alanine carboxypeptidase/D-alanyl-D-alanine-endopeptidase (Penicillin-binding protein 4)</fullName>
        <ecNumber evidence="4">3.4.16.4</ecNumber>
        <ecNumber evidence="4">3.4.21.-</ecNumber>
    </submittedName>
</protein>
<accession>A0A841GBG8</accession>
<dbReference type="Gene3D" id="3.50.80.20">
    <property type="entry name" value="D-Ala-D-Ala carboxypeptidase C, peptidase S13"/>
    <property type="match status" value="1"/>
</dbReference>
<comment type="caution">
    <text evidence="4">The sequence shown here is derived from an EMBL/GenBank/DDBJ whole genome shotgun (WGS) entry which is preliminary data.</text>
</comment>
<proteinExistence type="inferred from homology"/>
<dbReference type="SUPFAM" id="SSF56601">
    <property type="entry name" value="beta-lactamase/transpeptidase-like"/>
    <property type="match status" value="1"/>
</dbReference>
<keyword evidence="4" id="KW-0121">Carboxypeptidase</keyword>
<organism evidence="4 5">
    <name type="scientific">Tolumonas osonensis</name>
    <dbReference type="NCBI Taxonomy" id="675874"/>
    <lineage>
        <taxon>Bacteria</taxon>
        <taxon>Pseudomonadati</taxon>
        <taxon>Pseudomonadota</taxon>
        <taxon>Gammaproteobacteria</taxon>
        <taxon>Aeromonadales</taxon>
        <taxon>Aeromonadaceae</taxon>
        <taxon>Tolumonas</taxon>
    </lineage>
</organism>
<dbReference type="Gene3D" id="3.40.710.10">
    <property type="entry name" value="DD-peptidase/beta-lactamase superfamily"/>
    <property type="match status" value="1"/>
</dbReference>
<reference evidence="4 5" key="1">
    <citation type="submission" date="2020-08" db="EMBL/GenBank/DDBJ databases">
        <title>Genomic Encyclopedia of Type Strains, Phase IV (KMG-IV): sequencing the most valuable type-strain genomes for metagenomic binning, comparative biology and taxonomic classification.</title>
        <authorList>
            <person name="Goeker M."/>
        </authorList>
    </citation>
    <scope>NUCLEOTIDE SEQUENCE [LARGE SCALE GENOMIC DNA]</scope>
    <source>
        <strain evidence="4 5">DSM 22975</strain>
    </source>
</reference>
<dbReference type="InterPro" id="IPR012338">
    <property type="entry name" value="Beta-lactam/transpept-like"/>
</dbReference>
<dbReference type="PANTHER" id="PTHR30023:SF0">
    <property type="entry name" value="PENICILLIN-SENSITIVE CARBOXYPEPTIDASE A"/>
    <property type="match status" value="1"/>
</dbReference>
<dbReference type="PANTHER" id="PTHR30023">
    <property type="entry name" value="D-ALANYL-D-ALANINE CARBOXYPEPTIDASE"/>
    <property type="match status" value="1"/>
</dbReference>
<gene>
    <name evidence="4" type="ORF">HNR75_001161</name>
</gene>
<dbReference type="EC" id="3.4.16.4" evidence="4"/>
<dbReference type="Proteomes" id="UP000585721">
    <property type="component" value="Unassembled WGS sequence"/>
</dbReference>
<dbReference type="AlphaFoldDB" id="A0A841GBG8"/>
<evidence type="ECO:0000256" key="2">
    <source>
        <dbReference type="ARBA" id="ARBA00022801"/>
    </source>
</evidence>